<protein>
    <recommendedName>
        <fullName evidence="2">DUF6532 domain-containing protein</fullName>
    </recommendedName>
</protein>
<dbReference type="Pfam" id="PF20149">
    <property type="entry name" value="DUF6532"/>
    <property type="match status" value="1"/>
</dbReference>
<dbReference type="OrthoDB" id="2790754at2759"/>
<keyword evidence="4" id="KW-1185">Reference proteome</keyword>
<accession>S8FEB9</accession>
<evidence type="ECO:0000313" key="4">
    <source>
        <dbReference type="Proteomes" id="UP000015241"/>
    </source>
</evidence>
<feature type="compositionally biased region" description="Basic and acidic residues" evidence="1">
    <location>
        <begin position="162"/>
        <end position="172"/>
    </location>
</feature>
<reference evidence="3 4" key="1">
    <citation type="journal article" date="2012" name="Science">
        <title>The Paleozoic origin of enzymatic lignin decomposition reconstructed from 31 fungal genomes.</title>
        <authorList>
            <person name="Floudas D."/>
            <person name="Binder M."/>
            <person name="Riley R."/>
            <person name="Barry K."/>
            <person name="Blanchette R.A."/>
            <person name="Henrissat B."/>
            <person name="Martinez A.T."/>
            <person name="Otillar R."/>
            <person name="Spatafora J.W."/>
            <person name="Yadav J.S."/>
            <person name="Aerts A."/>
            <person name="Benoit I."/>
            <person name="Boyd A."/>
            <person name="Carlson A."/>
            <person name="Copeland A."/>
            <person name="Coutinho P.M."/>
            <person name="de Vries R.P."/>
            <person name="Ferreira P."/>
            <person name="Findley K."/>
            <person name="Foster B."/>
            <person name="Gaskell J."/>
            <person name="Glotzer D."/>
            <person name="Gorecki P."/>
            <person name="Heitman J."/>
            <person name="Hesse C."/>
            <person name="Hori C."/>
            <person name="Igarashi K."/>
            <person name="Jurgens J.A."/>
            <person name="Kallen N."/>
            <person name="Kersten P."/>
            <person name="Kohler A."/>
            <person name="Kuees U."/>
            <person name="Kumar T.K.A."/>
            <person name="Kuo A."/>
            <person name="LaButti K."/>
            <person name="Larrondo L.F."/>
            <person name="Lindquist E."/>
            <person name="Ling A."/>
            <person name="Lombard V."/>
            <person name="Lucas S."/>
            <person name="Lundell T."/>
            <person name="Martin R."/>
            <person name="McLaughlin D.J."/>
            <person name="Morgenstern I."/>
            <person name="Morin E."/>
            <person name="Murat C."/>
            <person name="Nagy L.G."/>
            <person name="Nolan M."/>
            <person name="Ohm R.A."/>
            <person name="Patyshakuliyeva A."/>
            <person name="Rokas A."/>
            <person name="Ruiz-Duenas F.J."/>
            <person name="Sabat G."/>
            <person name="Salamov A."/>
            <person name="Samejima M."/>
            <person name="Schmutz J."/>
            <person name="Slot J.C."/>
            <person name="St John F."/>
            <person name="Stenlid J."/>
            <person name="Sun H."/>
            <person name="Sun S."/>
            <person name="Syed K."/>
            <person name="Tsang A."/>
            <person name="Wiebenga A."/>
            <person name="Young D."/>
            <person name="Pisabarro A."/>
            <person name="Eastwood D.C."/>
            <person name="Martin F."/>
            <person name="Cullen D."/>
            <person name="Grigoriev I.V."/>
            <person name="Hibbett D.S."/>
        </authorList>
    </citation>
    <scope>NUCLEOTIDE SEQUENCE</scope>
    <source>
        <strain evidence="4">FP-58527</strain>
    </source>
</reference>
<feature type="domain" description="DUF6532" evidence="2">
    <location>
        <begin position="318"/>
        <end position="529"/>
    </location>
</feature>
<dbReference type="AlphaFoldDB" id="S8FEB9"/>
<feature type="compositionally biased region" description="Basic and acidic residues" evidence="1">
    <location>
        <begin position="143"/>
        <end position="152"/>
    </location>
</feature>
<dbReference type="HOGENOM" id="CLU_031770_0_0_1"/>
<feature type="compositionally biased region" description="Basic residues" evidence="1">
    <location>
        <begin position="267"/>
        <end position="286"/>
    </location>
</feature>
<dbReference type="InterPro" id="IPR045341">
    <property type="entry name" value="DUF6532"/>
</dbReference>
<evidence type="ECO:0000256" key="1">
    <source>
        <dbReference type="SAM" id="MobiDB-lite"/>
    </source>
</evidence>
<name>S8FEB9_FOMSC</name>
<feature type="region of interest" description="Disordered" evidence="1">
    <location>
        <begin position="1"/>
        <end position="190"/>
    </location>
</feature>
<feature type="compositionally biased region" description="Basic and acidic residues" evidence="1">
    <location>
        <begin position="72"/>
        <end position="109"/>
    </location>
</feature>
<feature type="region of interest" description="Disordered" evidence="1">
    <location>
        <begin position="266"/>
        <end position="301"/>
    </location>
</feature>
<feature type="region of interest" description="Disordered" evidence="1">
    <location>
        <begin position="231"/>
        <end position="253"/>
    </location>
</feature>
<proteinExistence type="predicted"/>
<gene>
    <name evidence="3" type="ORF">FOMPIDRAFT_85646</name>
</gene>
<dbReference type="InParanoid" id="S8FEB9"/>
<feature type="compositionally biased region" description="Low complexity" evidence="1">
    <location>
        <begin position="36"/>
        <end position="47"/>
    </location>
</feature>
<feature type="compositionally biased region" description="Polar residues" evidence="1">
    <location>
        <begin position="1"/>
        <end position="21"/>
    </location>
</feature>
<feature type="region of interest" description="Disordered" evidence="1">
    <location>
        <begin position="559"/>
        <end position="584"/>
    </location>
</feature>
<evidence type="ECO:0000259" key="2">
    <source>
        <dbReference type="Pfam" id="PF20149"/>
    </source>
</evidence>
<sequence length="584" mass="65017">MSPNTCCMCSDSKSQAANPGSTTKVATKAKKASEPSQKASESSGKAKSAGKKRCHKESDPEDGADSGSEAMKAAEKKLEKLKAREAKKKEAERKSTKLHHDICEVHEGTAKMAILEQLSDGGSDADDNVPAEPKRKRAKKSHIASDNDKDEQGNNDDMCTQEEERRGRRDEVAAEETLSPGHQQHMSRCNMLDKDKTQMAGDISQVFQESGSSHGRTCWGALRVEVPSCGKTKPQEDAARGNAQDELPKKPPLQWTSMTMVKCVLKTSKKGKASASKGRGKGKKSRSRDNNGTGTKGDSCGRAMLRELPKEVRLIITRANMFLRLYICLEKAWTEEKKTGDTKLPNKHMVAKQAISNVWKLHNNEGKPYQHFDLGFKILNRDNNEDLRNNVFSLIWTGAPQLRNQVKKEAKSYNPQGNNSIPNIVFDNIKLQWSDDDVDIKASTLNHKRLFQHAAIYTLIARYWFSNPHKALMNNAKNVEERFLSMPDNLIVFMCNTIESALADIATGVHQFTNKVYTPKWVNLMDLLKVMKARAPGVHAVLKMFLGDSVRKTVAAQQAVKDSKSEEDGNEDGNFMSWKDINVA</sequence>
<dbReference type="EMBL" id="KE504153">
    <property type="protein sequence ID" value="EPS99850.1"/>
    <property type="molecule type" value="Genomic_DNA"/>
</dbReference>
<dbReference type="Proteomes" id="UP000015241">
    <property type="component" value="Unassembled WGS sequence"/>
</dbReference>
<evidence type="ECO:0000313" key="3">
    <source>
        <dbReference type="EMBL" id="EPS99850.1"/>
    </source>
</evidence>
<organism evidence="3 4">
    <name type="scientific">Fomitopsis schrenkii</name>
    <name type="common">Brown rot fungus</name>
    <dbReference type="NCBI Taxonomy" id="2126942"/>
    <lineage>
        <taxon>Eukaryota</taxon>
        <taxon>Fungi</taxon>
        <taxon>Dikarya</taxon>
        <taxon>Basidiomycota</taxon>
        <taxon>Agaricomycotina</taxon>
        <taxon>Agaricomycetes</taxon>
        <taxon>Polyporales</taxon>
        <taxon>Fomitopsis</taxon>
    </lineage>
</organism>